<dbReference type="InterPro" id="IPR017850">
    <property type="entry name" value="Alkaline_phosphatase_core_sf"/>
</dbReference>
<feature type="domain" description="Sulfatase N-terminal" evidence="7">
    <location>
        <begin position="4"/>
        <end position="387"/>
    </location>
</feature>
<reference evidence="8 9" key="1">
    <citation type="journal article" date="2013" name="Curr. Biol.">
        <title>The Genome of the Foraminiferan Reticulomyxa filosa.</title>
        <authorList>
            <person name="Glockner G."/>
            <person name="Hulsmann N."/>
            <person name="Schleicher M."/>
            <person name="Noegel A.A."/>
            <person name="Eichinger L."/>
            <person name="Gallinger C."/>
            <person name="Pawlowski J."/>
            <person name="Sierra R."/>
            <person name="Euteneuer U."/>
            <person name="Pillet L."/>
            <person name="Moustafa A."/>
            <person name="Platzer M."/>
            <person name="Groth M."/>
            <person name="Szafranski K."/>
            <person name="Schliwa M."/>
        </authorList>
    </citation>
    <scope>NUCLEOTIDE SEQUENCE [LARGE SCALE GENOMIC DNA]</scope>
</reference>
<name>X6NLX7_RETFI</name>
<dbReference type="Proteomes" id="UP000023152">
    <property type="component" value="Unassembled WGS sequence"/>
</dbReference>
<dbReference type="PIRSF" id="PIRSF036666">
    <property type="entry name" value="G6S"/>
    <property type="match status" value="1"/>
</dbReference>
<dbReference type="GO" id="GO:0030203">
    <property type="term" value="P:glycosaminoglycan metabolic process"/>
    <property type="evidence" value="ECO:0007669"/>
    <property type="project" value="InterPro"/>
</dbReference>
<feature type="modified residue" description="3-oxoalanine (Cys)" evidence="5">
    <location>
        <position position="25"/>
    </location>
</feature>
<dbReference type="GO" id="GO:0005539">
    <property type="term" value="F:glycosaminoglycan binding"/>
    <property type="evidence" value="ECO:0007669"/>
    <property type="project" value="TreeGrafter"/>
</dbReference>
<evidence type="ECO:0000259" key="7">
    <source>
        <dbReference type="Pfam" id="PF00884"/>
    </source>
</evidence>
<dbReference type="CDD" id="cd16147">
    <property type="entry name" value="G6S"/>
    <property type="match status" value="1"/>
</dbReference>
<dbReference type="InterPro" id="IPR000917">
    <property type="entry name" value="Sulfatase_N"/>
</dbReference>
<evidence type="ECO:0000313" key="9">
    <source>
        <dbReference type="Proteomes" id="UP000023152"/>
    </source>
</evidence>
<dbReference type="OMA" id="GMREDEY"/>
<evidence type="ECO:0000256" key="3">
    <source>
        <dbReference type="ARBA" id="ARBA00022801"/>
    </source>
</evidence>
<evidence type="ECO:0000313" key="8">
    <source>
        <dbReference type="EMBL" id="ETO26898.1"/>
    </source>
</evidence>
<comment type="caution">
    <text evidence="8">The sequence shown here is derived from an EMBL/GenBank/DDBJ whole genome shotgun (WGS) entry which is preliminary data.</text>
</comment>
<keyword evidence="9" id="KW-1185">Reference proteome</keyword>
<dbReference type="GO" id="GO:0008449">
    <property type="term" value="F:N-acetylglucosamine-6-sulfatase activity"/>
    <property type="evidence" value="ECO:0007669"/>
    <property type="project" value="InterPro"/>
</dbReference>
<evidence type="ECO:0000256" key="1">
    <source>
        <dbReference type="ARBA" id="ARBA00008779"/>
    </source>
</evidence>
<comment type="similarity">
    <text evidence="1">Belongs to the sulfatase family.</text>
</comment>
<dbReference type="SUPFAM" id="SSF53649">
    <property type="entry name" value="Alkaline phosphatase-like"/>
    <property type="match status" value="1"/>
</dbReference>
<dbReference type="Gene3D" id="3.40.720.10">
    <property type="entry name" value="Alkaline Phosphatase, subunit A"/>
    <property type="match status" value="1"/>
</dbReference>
<proteinExistence type="inferred from homology"/>
<protein>
    <recommendedName>
        <fullName evidence="7">Sulfatase N-terminal domain-containing protein</fullName>
    </recommendedName>
</protein>
<keyword evidence="4" id="KW-0325">Glycoprotein</keyword>
<evidence type="ECO:0000256" key="2">
    <source>
        <dbReference type="ARBA" id="ARBA00022729"/>
    </source>
</evidence>
<organism evidence="8 9">
    <name type="scientific">Reticulomyxa filosa</name>
    <dbReference type="NCBI Taxonomy" id="46433"/>
    <lineage>
        <taxon>Eukaryota</taxon>
        <taxon>Sar</taxon>
        <taxon>Rhizaria</taxon>
        <taxon>Retaria</taxon>
        <taxon>Foraminifera</taxon>
        <taxon>Monothalamids</taxon>
        <taxon>Reticulomyxidae</taxon>
        <taxon>Reticulomyxa</taxon>
    </lineage>
</organism>
<keyword evidence="3" id="KW-0378">Hydrolase</keyword>
<dbReference type="PANTHER" id="PTHR43108">
    <property type="entry name" value="N-ACETYLGLUCOSAMINE-6-SULFATASE FAMILY MEMBER"/>
    <property type="match status" value="1"/>
</dbReference>
<dbReference type="InterPro" id="IPR012251">
    <property type="entry name" value="GlcNAc_6-SO4ase"/>
</dbReference>
<dbReference type="OrthoDB" id="96314at2759"/>
<dbReference type="Pfam" id="PF00884">
    <property type="entry name" value="Sulfatase"/>
    <property type="match status" value="1"/>
</dbReference>
<feature type="region of interest" description="Disordered" evidence="6">
    <location>
        <begin position="242"/>
        <end position="270"/>
    </location>
</feature>
<gene>
    <name evidence="8" type="ORF">RFI_10238</name>
</gene>
<evidence type="ECO:0000256" key="4">
    <source>
        <dbReference type="ARBA" id="ARBA00023180"/>
    </source>
</evidence>
<keyword evidence="2" id="KW-0732">Signal</keyword>
<dbReference type="AlphaFoldDB" id="X6NLX7"/>
<comment type="PTM">
    <text evidence="5">The conversion to 3-oxoalanine (also known as C-formylglycine, FGly), of a serine or cysteine residue in prokaryotes and of a cysteine residue in eukaryotes, is critical for catalytic activity.</text>
</comment>
<evidence type="ECO:0000256" key="5">
    <source>
        <dbReference type="PIRSR" id="PIRSR036666-50"/>
    </source>
</evidence>
<dbReference type="EMBL" id="ASPP01007577">
    <property type="protein sequence ID" value="ETO26898.1"/>
    <property type="molecule type" value="Genomic_DNA"/>
</dbReference>
<sequence>MPMTKKLLGQGGMTFTNAFVTNPVCCPSRASILTGLYPHNTQVFNNSRRPGDGGCSPWRFLTFLEHYGYNRFLHQHNYHPIDDQAQRELDLGKDWQLVYDNEGNSDPPKGVRQTFNEKLLRHSRASNATGHEYMTFHSGKYHNEYCCYGPKGWDVWKTHDKNSKFYNYKIIDENWQEKWYGMREDEYLTDKIKDWSLEFLKNYQEFAKKNVQKGQQTEREGNVAPFLMVLSVPAPHNPFQAAPRHSNATQHLPPAPRTPNFGRCGAENSDKHTPVNRATCLSYSQLKHIDESYRGRLGTLMSVDETIHQIHEFIDKNMSMLDNTYFIFTSDNGYHLGQNGLMYEKRMPYETDIRVPFYIKGPGIRPNSFYDGIVLNIDIAPTLVDLAKGFVPPHVDGRSLLPVLFSKSNPNDAIRFVDERFLVEYYGEAYGEHNRHLAIHTSNGEHPAYEHTPADAWNNTYKCIREIERTKGDVLGKIYCEFICFDAGKVPSPCPEGSVEANGEFYNLDHDPWQIKNQWHSLPQQQISKYRNLIRSFSTCQTAVNCDKFRYGQVDL</sequence>
<evidence type="ECO:0000256" key="6">
    <source>
        <dbReference type="SAM" id="MobiDB-lite"/>
    </source>
</evidence>
<dbReference type="PANTHER" id="PTHR43108:SF8">
    <property type="entry name" value="SD21168P"/>
    <property type="match status" value="1"/>
</dbReference>
<accession>X6NLX7</accession>
<dbReference type="PROSITE" id="PS00523">
    <property type="entry name" value="SULFATASE_1"/>
    <property type="match status" value="1"/>
</dbReference>
<dbReference type="InterPro" id="IPR024607">
    <property type="entry name" value="Sulfatase_CS"/>
</dbReference>